<evidence type="ECO:0000256" key="7">
    <source>
        <dbReference type="SAM" id="SignalP"/>
    </source>
</evidence>
<dbReference type="Gene3D" id="2.60.40.10">
    <property type="entry name" value="Immunoglobulins"/>
    <property type="match status" value="2"/>
</dbReference>
<keyword evidence="11" id="KW-1185">Reference proteome</keyword>
<comment type="similarity">
    <text evidence="2">Belongs to the periplasmic pilus chaperone family.</text>
</comment>
<dbReference type="InterPro" id="IPR036316">
    <property type="entry name" value="Pili_assmbl_chap_C_dom_sf"/>
</dbReference>
<keyword evidence="6" id="KW-0143">Chaperone</keyword>
<dbReference type="InterPro" id="IPR016148">
    <property type="entry name" value="Pili_assmbl_chaperone_C"/>
</dbReference>
<evidence type="ECO:0000259" key="8">
    <source>
        <dbReference type="Pfam" id="PF00345"/>
    </source>
</evidence>
<comment type="subcellular location">
    <subcellularLocation>
        <location evidence="1">Periplasm</location>
    </subcellularLocation>
</comment>
<evidence type="ECO:0000256" key="5">
    <source>
        <dbReference type="ARBA" id="ARBA00022764"/>
    </source>
</evidence>
<feature type="domain" description="Pili assembly chaperone N-terminal" evidence="8">
    <location>
        <begin position="23"/>
        <end position="139"/>
    </location>
</feature>
<dbReference type="SUPFAM" id="SSF49354">
    <property type="entry name" value="PapD-like"/>
    <property type="match status" value="1"/>
</dbReference>
<dbReference type="GO" id="GO:0071555">
    <property type="term" value="P:cell wall organization"/>
    <property type="evidence" value="ECO:0007669"/>
    <property type="project" value="InterPro"/>
</dbReference>
<dbReference type="SUPFAM" id="SSF49584">
    <property type="entry name" value="Periplasmic chaperone C-domain"/>
    <property type="match status" value="1"/>
</dbReference>
<evidence type="ECO:0008006" key="12">
    <source>
        <dbReference type="Google" id="ProtNLM"/>
    </source>
</evidence>
<proteinExistence type="inferred from homology"/>
<evidence type="ECO:0000256" key="1">
    <source>
        <dbReference type="ARBA" id="ARBA00004418"/>
    </source>
</evidence>
<dbReference type="OrthoDB" id="9131059at2"/>
<evidence type="ECO:0000313" key="11">
    <source>
        <dbReference type="Proteomes" id="UP000029481"/>
    </source>
</evidence>
<protein>
    <recommendedName>
        <fullName evidence="12">Molecular chaperone</fullName>
    </recommendedName>
</protein>
<name>A0A089RGF2_9ENTR</name>
<keyword evidence="5" id="KW-0574">Periplasm</keyword>
<dbReference type="Pfam" id="PF02753">
    <property type="entry name" value="PapD_C"/>
    <property type="match status" value="1"/>
</dbReference>
<evidence type="ECO:0000256" key="4">
    <source>
        <dbReference type="ARBA" id="ARBA00022729"/>
    </source>
</evidence>
<keyword evidence="4 7" id="KW-0732">Signal</keyword>
<dbReference type="GO" id="GO:0030288">
    <property type="term" value="C:outer membrane-bounded periplasmic space"/>
    <property type="evidence" value="ECO:0007669"/>
    <property type="project" value="InterPro"/>
</dbReference>
<evidence type="ECO:0000313" key="10">
    <source>
        <dbReference type="EMBL" id="AIR05575.1"/>
    </source>
</evidence>
<dbReference type="AlphaFoldDB" id="A0A089RGF2"/>
<evidence type="ECO:0000256" key="3">
    <source>
        <dbReference type="ARBA" id="ARBA00022558"/>
    </source>
</evidence>
<organism evidence="10 11">
    <name type="scientific">Cedecea neteri</name>
    <dbReference type="NCBI Taxonomy" id="158822"/>
    <lineage>
        <taxon>Bacteria</taxon>
        <taxon>Pseudomonadati</taxon>
        <taxon>Pseudomonadota</taxon>
        <taxon>Gammaproteobacteria</taxon>
        <taxon>Enterobacterales</taxon>
        <taxon>Enterobacteriaceae</taxon>
        <taxon>Cedecea</taxon>
    </lineage>
</organism>
<accession>A0A089RGF2</accession>
<sequence length="243" mass="27570">MKFVCIFILIILNSVVSDADAALSLDRTRLIINEEQNAVSLRVTNRSESDPYLAQGWVEDADGQLIDQFMVVPPVQRIDAGQYSIFRLQQLANVVRLPNDRESVFYFNLREIPQRSHKENVLTLAIQTRIKVFWRPKSLKVTKADDTVPGMKAVTLVKSARGYEINNPTPYYLSITGMALKEKVKISPFMVPPKGSYTLKHQGSEPVEKILLTAINDYGSPRTLSFSCRKDICQIEDIIIPKR</sequence>
<evidence type="ECO:0000259" key="9">
    <source>
        <dbReference type="Pfam" id="PF02753"/>
    </source>
</evidence>
<reference evidence="10 11" key="1">
    <citation type="submission" date="2014-09" db="EMBL/GenBank/DDBJ databases">
        <title>Cedecea neteri SSMD04 Genome Sequencing.</title>
        <authorList>
            <person name="Tan J.-Y."/>
        </authorList>
    </citation>
    <scope>NUCLEOTIDE SEQUENCE [LARGE SCALE GENOMIC DNA]</scope>
    <source>
        <strain evidence="10 11">SSMD04</strain>
    </source>
</reference>
<dbReference type="KEGG" id="cnt:JT31_13430"/>
<dbReference type="Proteomes" id="UP000029481">
    <property type="component" value="Chromosome"/>
</dbReference>
<dbReference type="InterPro" id="IPR008962">
    <property type="entry name" value="PapD-like_sf"/>
</dbReference>
<gene>
    <name evidence="10" type="ORF">JT31_13430</name>
</gene>
<dbReference type="FunFam" id="2.60.40.10:FF:000458">
    <property type="entry name" value="Molecular chaperone FimC"/>
    <property type="match status" value="1"/>
</dbReference>
<evidence type="ECO:0000256" key="2">
    <source>
        <dbReference type="ARBA" id="ARBA00007399"/>
    </source>
</evidence>
<dbReference type="EMBL" id="CP009451">
    <property type="protein sequence ID" value="AIR05575.1"/>
    <property type="molecule type" value="Genomic_DNA"/>
</dbReference>
<dbReference type="RefSeq" id="WP_038477789.1">
    <property type="nucleotide sequence ID" value="NZ_CP009451.1"/>
</dbReference>
<dbReference type="Pfam" id="PF00345">
    <property type="entry name" value="PapD_N"/>
    <property type="match status" value="1"/>
</dbReference>
<feature type="domain" description="Pili assembly chaperone C-terminal" evidence="9">
    <location>
        <begin position="165"/>
        <end position="220"/>
    </location>
</feature>
<dbReference type="PRINTS" id="PR00969">
    <property type="entry name" value="CHAPERONPILI"/>
</dbReference>
<evidence type="ECO:0000256" key="6">
    <source>
        <dbReference type="ARBA" id="ARBA00023186"/>
    </source>
</evidence>
<dbReference type="InterPro" id="IPR013783">
    <property type="entry name" value="Ig-like_fold"/>
</dbReference>
<dbReference type="InterPro" id="IPR016147">
    <property type="entry name" value="Pili_assmbl_chaperone_N"/>
</dbReference>
<keyword evidence="3" id="KW-1029">Fimbrium biogenesis</keyword>
<dbReference type="PANTHER" id="PTHR30251">
    <property type="entry name" value="PILUS ASSEMBLY CHAPERONE"/>
    <property type="match status" value="1"/>
</dbReference>
<dbReference type="PANTHER" id="PTHR30251:SF2">
    <property type="entry name" value="FIMBRIAL CHAPERONE YADV-RELATED"/>
    <property type="match status" value="1"/>
</dbReference>
<dbReference type="InterPro" id="IPR050643">
    <property type="entry name" value="Periplasmic_pilus_chap"/>
</dbReference>
<feature type="signal peptide" evidence="7">
    <location>
        <begin position="1"/>
        <end position="21"/>
    </location>
</feature>
<feature type="chain" id="PRO_5001849461" description="Molecular chaperone" evidence="7">
    <location>
        <begin position="22"/>
        <end position="243"/>
    </location>
</feature>
<dbReference type="InterPro" id="IPR001829">
    <property type="entry name" value="Pili_assmbl_chaperone_bac"/>
</dbReference>